<gene>
    <name evidence="2" type="ORF">EA661_15895</name>
</gene>
<evidence type="ECO:0000313" key="2">
    <source>
        <dbReference type="EMBL" id="TAA26411.1"/>
    </source>
</evidence>
<organism evidence="2 3">
    <name type="scientific">Pseudoxanthomonas winnipegensis</name>
    <dbReference type="NCBI Taxonomy" id="2480810"/>
    <lineage>
        <taxon>Bacteria</taxon>
        <taxon>Pseudomonadati</taxon>
        <taxon>Pseudomonadota</taxon>
        <taxon>Gammaproteobacteria</taxon>
        <taxon>Lysobacterales</taxon>
        <taxon>Lysobacteraceae</taxon>
        <taxon>Pseudoxanthomonas</taxon>
    </lineage>
</organism>
<feature type="region of interest" description="Disordered" evidence="1">
    <location>
        <begin position="45"/>
        <end position="64"/>
    </location>
</feature>
<reference evidence="2 3" key="1">
    <citation type="submission" date="2019-02" db="EMBL/GenBank/DDBJ databases">
        <title>WGS of Pseudoxanthomonas species novum from clinical isolates.</title>
        <authorList>
            <person name="Bernier A.-M."/>
            <person name="Bernard K."/>
            <person name="Vachon A."/>
        </authorList>
    </citation>
    <scope>NUCLEOTIDE SEQUENCE [LARGE SCALE GENOMIC DNA]</scope>
    <source>
        <strain evidence="2 3">NML171202</strain>
    </source>
</reference>
<protein>
    <submittedName>
        <fullName evidence="2">Uncharacterized protein</fullName>
    </submittedName>
</protein>
<comment type="caution">
    <text evidence="2">The sequence shown here is derived from an EMBL/GenBank/DDBJ whole genome shotgun (WGS) entry which is preliminary data.</text>
</comment>
<proteinExistence type="predicted"/>
<dbReference type="Proteomes" id="UP000291286">
    <property type="component" value="Unassembled WGS sequence"/>
</dbReference>
<accession>A0A4Q8LCJ8</accession>
<name>A0A4Q8LCJ8_9GAMM</name>
<dbReference type="EMBL" id="SHMB01000007">
    <property type="protein sequence ID" value="TAA26411.1"/>
    <property type="molecule type" value="Genomic_DNA"/>
</dbReference>
<evidence type="ECO:0000256" key="1">
    <source>
        <dbReference type="SAM" id="MobiDB-lite"/>
    </source>
</evidence>
<dbReference type="RefSeq" id="WP_130520466.1">
    <property type="nucleotide sequence ID" value="NZ_SHMA01000006.1"/>
</dbReference>
<evidence type="ECO:0000313" key="3">
    <source>
        <dbReference type="Proteomes" id="UP000291286"/>
    </source>
</evidence>
<sequence length="64" mass="7129">MNLFKALLFHHGHIVDVELARSLAGVEPAQDAAAQRARRIKRARRLARKQAQSARANAPLTGFR</sequence>
<dbReference type="AlphaFoldDB" id="A0A4Q8LCJ8"/>